<protein>
    <recommendedName>
        <fullName evidence="3">DUF1382 family protein</fullName>
    </recommendedName>
</protein>
<evidence type="ECO:0000313" key="2">
    <source>
        <dbReference type="Proteomes" id="UP000218675"/>
    </source>
</evidence>
<sequence>MNKASPVELRKALLVAKAYADAGIQFVPMPVFSEEEKSNLIKEADERLEKEAVRLEEEESANDGR</sequence>
<organism evidence="1 2">
    <name type="scientific">Vreelandella alkaliphila</name>
    <dbReference type="NCBI Taxonomy" id="272774"/>
    <lineage>
        <taxon>Bacteria</taxon>
        <taxon>Pseudomonadati</taxon>
        <taxon>Pseudomonadota</taxon>
        <taxon>Gammaproteobacteria</taxon>
        <taxon>Oceanospirillales</taxon>
        <taxon>Halomonadaceae</taxon>
        <taxon>Vreelandella</taxon>
    </lineage>
</organism>
<dbReference type="EMBL" id="NSKA01000001">
    <property type="protein sequence ID" value="PAU73306.1"/>
    <property type="molecule type" value="Genomic_DNA"/>
</dbReference>
<name>A0ABX4HLB6_9GAMM</name>
<keyword evidence="2" id="KW-1185">Reference proteome</keyword>
<dbReference type="RefSeq" id="WP_095602431.1">
    <property type="nucleotide sequence ID" value="NZ_NSKA01000001.1"/>
</dbReference>
<dbReference type="Pfam" id="PF07131">
    <property type="entry name" value="DUF1382"/>
    <property type="match status" value="1"/>
</dbReference>
<dbReference type="Proteomes" id="UP000218675">
    <property type="component" value="Unassembled WGS sequence"/>
</dbReference>
<reference evidence="1 2" key="1">
    <citation type="submission" date="2017-08" db="EMBL/GenBank/DDBJ databases">
        <title>Halomonas binhaiensis sp. nov., isolated from saline alkaline soil.</title>
        <authorList>
            <person name="Wang D."/>
            <person name="Zhang G."/>
        </authorList>
    </citation>
    <scope>NUCLEOTIDE SEQUENCE [LARGE SCALE GENOMIC DNA]</scope>
    <source>
        <strain evidence="1 2">WN018</strain>
    </source>
</reference>
<gene>
    <name evidence="1" type="ORF">CK497_01505</name>
</gene>
<comment type="caution">
    <text evidence="1">The sequence shown here is derived from an EMBL/GenBank/DDBJ whole genome shotgun (WGS) entry which is preliminary data.</text>
</comment>
<accession>A0ABX4HLB6</accession>
<evidence type="ECO:0008006" key="3">
    <source>
        <dbReference type="Google" id="ProtNLM"/>
    </source>
</evidence>
<evidence type="ECO:0000313" key="1">
    <source>
        <dbReference type="EMBL" id="PAU73306.1"/>
    </source>
</evidence>
<dbReference type="InterPro" id="IPR009814">
    <property type="entry name" value="Phage_lambda_Xis_Q38267"/>
</dbReference>
<proteinExistence type="predicted"/>